<evidence type="ECO:0000259" key="3">
    <source>
        <dbReference type="Pfam" id="PF00501"/>
    </source>
</evidence>
<accession>A0A227KRH7</accession>
<dbReference type="Pfam" id="PF23562">
    <property type="entry name" value="AMP-binding_C_3"/>
    <property type="match status" value="1"/>
</dbReference>
<dbReference type="EMBL" id="NHMP01000002">
    <property type="protein sequence ID" value="OXE50306.1"/>
    <property type="molecule type" value="Genomic_DNA"/>
</dbReference>
<evidence type="ECO:0000256" key="1">
    <source>
        <dbReference type="ARBA" id="ARBA00022741"/>
    </source>
</evidence>
<dbReference type="PANTHER" id="PTHR43272">
    <property type="entry name" value="LONG-CHAIN-FATTY-ACID--COA LIGASE"/>
    <property type="match status" value="1"/>
</dbReference>
<dbReference type="Gene3D" id="3.40.50.12780">
    <property type="entry name" value="N-terminal domain of ligase-like"/>
    <property type="match status" value="1"/>
</dbReference>
<reference evidence="5" key="1">
    <citation type="submission" date="2017-05" db="EMBL/GenBank/DDBJ databases">
        <title>Improved OligoMM genomes.</title>
        <authorList>
            <person name="Garzetti D."/>
        </authorList>
    </citation>
    <scope>NUCLEOTIDE SEQUENCE [LARGE SCALE GENOMIC DNA]</scope>
    <source>
        <strain evidence="5">YL45</strain>
    </source>
</reference>
<evidence type="ECO:0000256" key="2">
    <source>
        <dbReference type="ARBA" id="ARBA00022840"/>
    </source>
</evidence>
<dbReference type="PROSITE" id="PS00455">
    <property type="entry name" value="AMP_BINDING"/>
    <property type="match status" value="1"/>
</dbReference>
<dbReference type="RefSeq" id="WP_066591761.1">
    <property type="nucleotide sequence ID" value="NZ_CAJTBZ010000048.1"/>
</dbReference>
<dbReference type="CDD" id="cd05907">
    <property type="entry name" value="VL_LC_FACS_like"/>
    <property type="match status" value="1"/>
</dbReference>
<evidence type="ECO:0000313" key="5">
    <source>
        <dbReference type="Proteomes" id="UP000214610"/>
    </source>
</evidence>
<dbReference type="GeneID" id="78363572"/>
<name>A0A227KRH7_9BURK</name>
<dbReference type="InterPro" id="IPR000873">
    <property type="entry name" value="AMP-dep_synth/lig_dom"/>
</dbReference>
<dbReference type="GO" id="GO:0005524">
    <property type="term" value="F:ATP binding"/>
    <property type="evidence" value="ECO:0007669"/>
    <property type="project" value="UniProtKB-KW"/>
</dbReference>
<sequence>MTSSPQEEPITIVPDFLKETLKKFPTREAYGEWDQQTNSWRSVTWSEFAEELLKWRKALQASNIKPGDRAAVLLPNSIDSALADQAILGNGCVPVPLHAVDTPASSAYIINNSEASILFVPKTLRWNAMVSACDSFPNLKLVVVVKEDTLEHAENSPVPIVTLKDWLKAGEKETLTKPKISPGDLACVVYTSGTTGNPKGVMLTHRNIVSNVQGCGQVIDINHNDVYLSFLPFSHTFERTVTYYLAICTGAKVTFSRGVLKLAEDLQQVKPTIFISVPRVYEQFHSKFLAKIAEQGSMKKALAEHAIDVGWRRFCRENNLAVPSSSMSWLDNVFWPAVGKKFVAALKQVFGGRVRLAIAGGAALNNSLGRFFCALELPLRQGYGLTETSPVVSVAVVGNNNPVTVGNPLPNVQVRIDDAGELQIKAPSVMKGYWKLPEATKEVFTEDGWFKTGDLASISETHGRIRINGRLKEIIVTSTGEKIPPTDLELAIQSDPLFEQVLCVGEGRPFITALAVVNENEWVKFAASLNVDPEDPNSLTRRDVRLTAIRRLKKSASNFPQYGVPRNVSLMREHWTIDNGLLTVTMKLRRKKILERFHDRVEELYQTPQNK</sequence>
<dbReference type="PANTHER" id="PTHR43272:SF33">
    <property type="entry name" value="AMP-BINDING DOMAIN-CONTAINING PROTEIN-RELATED"/>
    <property type="match status" value="1"/>
</dbReference>
<gene>
    <name evidence="4" type="ORF">ADH67_04775</name>
</gene>
<dbReference type="GO" id="GO:0016020">
    <property type="term" value="C:membrane"/>
    <property type="evidence" value="ECO:0007669"/>
    <property type="project" value="TreeGrafter"/>
</dbReference>
<keyword evidence="5" id="KW-1185">Reference proteome</keyword>
<dbReference type="GO" id="GO:0004467">
    <property type="term" value="F:long-chain fatty acid-CoA ligase activity"/>
    <property type="evidence" value="ECO:0007669"/>
    <property type="project" value="TreeGrafter"/>
</dbReference>
<dbReference type="InterPro" id="IPR042099">
    <property type="entry name" value="ANL_N_sf"/>
</dbReference>
<feature type="domain" description="AMP-dependent synthetase/ligase" evidence="3">
    <location>
        <begin position="18"/>
        <end position="434"/>
    </location>
</feature>
<protein>
    <submittedName>
        <fullName evidence="4">Long-chain fatty acid--CoA ligase</fullName>
    </submittedName>
</protein>
<organism evidence="4 5">
    <name type="scientific">Turicimonas muris</name>
    <dbReference type="NCBI Taxonomy" id="1796652"/>
    <lineage>
        <taxon>Bacteria</taxon>
        <taxon>Pseudomonadati</taxon>
        <taxon>Pseudomonadota</taxon>
        <taxon>Betaproteobacteria</taxon>
        <taxon>Burkholderiales</taxon>
        <taxon>Sutterellaceae</taxon>
        <taxon>Turicimonas</taxon>
    </lineage>
</organism>
<dbReference type="Proteomes" id="UP000214610">
    <property type="component" value="Unassembled WGS sequence"/>
</dbReference>
<keyword evidence="4" id="KW-0436">Ligase</keyword>
<dbReference type="SUPFAM" id="SSF56801">
    <property type="entry name" value="Acetyl-CoA synthetase-like"/>
    <property type="match status" value="1"/>
</dbReference>
<proteinExistence type="predicted"/>
<comment type="caution">
    <text evidence="4">The sequence shown here is derived from an EMBL/GenBank/DDBJ whole genome shotgun (WGS) entry which is preliminary data.</text>
</comment>
<dbReference type="Pfam" id="PF00501">
    <property type="entry name" value="AMP-binding"/>
    <property type="match status" value="1"/>
</dbReference>
<keyword evidence="2" id="KW-0067">ATP-binding</keyword>
<keyword evidence="1" id="KW-0547">Nucleotide-binding</keyword>
<evidence type="ECO:0000313" key="4">
    <source>
        <dbReference type="EMBL" id="OXE50306.1"/>
    </source>
</evidence>
<dbReference type="InterPro" id="IPR020845">
    <property type="entry name" value="AMP-binding_CS"/>
</dbReference>
<dbReference type="AlphaFoldDB" id="A0A227KRH7"/>